<dbReference type="Proteomes" id="UP001214628">
    <property type="component" value="Chromosome 1"/>
</dbReference>
<evidence type="ECO:0000256" key="2">
    <source>
        <dbReference type="ARBA" id="ARBA00004496"/>
    </source>
</evidence>
<dbReference type="AlphaFoldDB" id="A0AAF0F7J1"/>
<evidence type="ECO:0000256" key="3">
    <source>
        <dbReference type="ARBA" id="ARBA00018915"/>
    </source>
</evidence>
<reference evidence="7" key="1">
    <citation type="submission" date="2023-02" db="EMBL/GenBank/DDBJ databases">
        <title>Mating type loci evolution in Malassezia.</title>
        <authorList>
            <person name="Coelho M.A."/>
        </authorList>
    </citation>
    <scope>NUCLEOTIDE SEQUENCE</scope>
    <source>
        <strain evidence="7">CBS 14136</strain>
    </source>
</reference>
<keyword evidence="8" id="KW-1185">Reference proteome</keyword>
<keyword evidence="4" id="KW-0963">Cytoplasm</keyword>
<gene>
    <name evidence="7" type="ORF">MPSI1_000916</name>
</gene>
<dbReference type="Gene3D" id="2.60.40.790">
    <property type="match status" value="1"/>
</dbReference>
<dbReference type="InterPro" id="IPR007052">
    <property type="entry name" value="CS_dom"/>
</dbReference>
<dbReference type="InterPro" id="IPR037895">
    <property type="entry name" value="NUDCD1"/>
</dbReference>
<evidence type="ECO:0000256" key="5">
    <source>
        <dbReference type="ARBA" id="ARBA00023242"/>
    </source>
</evidence>
<name>A0AAF0F7J1_9BASI</name>
<sequence length="583" mass="65361">MPLLPVNRAEPCPQFEAYRLDVSENVHCQTYSLPSNAFVEESTSSGYKELKARAMQNALTVLASNALMAYIDCENYLTIVYLEPKVEFVRMQKFSSNTTLCAMNSNTIVCCEREQITHFVIDQATKQSSAKRYPIPKVDVKPEETVMNWRVVAARNDRVLLERAKRHKAAASGSAHGENSGLLHDRTQTSFDIMLLNNQEQQWHIQNDQPITYAMLADTCLLGAEATPGLHTCADTIQKEALRDSSQPYTWTQTDETIILALAFPASIEKHDIQVKFRSNQVSIEKAFKTASVVDLHTDADVIENNEELVKTGKYEDRDLWGQIVPERCTFSWESLQTKTGNEVHNLSVLKVILSKMHKRTRWPEVFKGADVPEAIDPSELMMMLEGLEKYTETLGHSSLLQNELEEEDTEVGTPFLLTEVGPKGTYRSAKQSDAGVVLACAAPSNPKDFSILLKRDVDGVVMKPPSNESLSEWYPEASVPAIAYVLASKREAHPIYFHRNEDSSNINVLAFEPRRATLHDLSYNLYVYHVAPRSRFGQSRVIRLGAETGDQGVLLGVVISGQNDIVCLFESKLQIVQGALFL</sequence>
<accession>A0AAF0F7J1</accession>
<dbReference type="EMBL" id="CP118375">
    <property type="protein sequence ID" value="WFD42275.1"/>
    <property type="molecule type" value="Genomic_DNA"/>
</dbReference>
<evidence type="ECO:0000313" key="7">
    <source>
        <dbReference type="EMBL" id="WFD42275.1"/>
    </source>
</evidence>
<keyword evidence="5" id="KW-0539">Nucleus</keyword>
<organism evidence="7 8">
    <name type="scientific">Malassezia psittaci</name>
    <dbReference type="NCBI Taxonomy" id="1821823"/>
    <lineage>
        <taxon>Eukaryota</taxon>
        <taxon>Fungi</taxon>
        <taxon>Dikarya</taxon>
        <taxon>Basidiomycota</taxon>
        <taxon>Ustilaginomycotina</taxon>
        <taxon>Malasseziomycetes</taxon>
        <taxon>Malasseziales</taxon>
        <taxon>Malasseziaceae</taxon>
        <taxon>Malassezia</taxon>
    </lineage>
</organism>
<evidence type="ECO:0000256" key="4">
    <source>
        <dbReference type="ARBA" id="ARBA00022490"/>
    </source>
</evidence>
<dbReference type="GO" id="GO:0005634">
    <property type="term" value="C:nucleus"/>
    <property type="evidence" value="ECO:0007669"/>
    <property type="project" value="UniProtKB-SubCell"/>
</dbReference>
<proteinExistence type="predicted"/>
<evidence type="ECO:0000259" key="6">
    <source>
        <dbReference type="PROSITE" id="PS51203"/>
    </source>
</evidence>
<comment type="subcellular location">
    <subcellularLocation>
        <location evidence="2">Cytoplasm</location>
    </subcellularLocation>
    <subcellularLocation>
        <location evidence="1">Nucleus</location>
    </subcellularLocation>
</comment>
<dbReference type="InterPro" id="IPR008978">
    <property type="entry name" value="HSP20-like_chaperone"/>
</dbReference>
<dbReference type="SUPFAM" id="SSF49764">
    <property type="entry name" value="HSP20-like chaperones"/>
    <property type="match status" value="1"/>
</dbReference>
<dbReference type="PROSITE" id="PS51203">
    <property type="entry name" value="CS"/>
    <property type="match status" value="1"/>
</dbReference>
<dbReference type="PANTHER" id="PTHR21664">
    <property type="entry name" value="CHRONIC MYELOGENOUS LEUKEMIA TUMOR ANTIGEN 66"/>
    <property type="match status" value="1"/>
</dbReference>
<dbReference type="PANTHER" id="PTHR21664:SF1">
    <property type="entry name" value="NUDC DOMAIN-CONTAINING PROTEIN 1"/>
    <property type="match status" value="1"/>
</dbReference>
<dbReference type="Pfam" id="PF04969">
    <property type="entry name" value="CS"/>
    <property type="match status" value="1"/>
</dbReference>
<feature type="domain" description="CS" evidence="6">
    <location>
        <begin position="244"/>
        <end position="367"/>
    </location>
</feature>
<dbReference type="GO" id="GO:0005737">
    <property type="term" value="C:cytoplasm"/>
    <property type="evidence" value="ECO:0007669"/>
    <property type="project" value="UniProtKB-SubCell"/>
</dbReference>
<evidence type="ECO:0000256" key="1">
    <source>
        <dbReference type="ARBA" id="ARBA00004123"/>
    </source>
</evidence>
<protein>
    <recommendedName>
        <fullName evidence="3">NudC domain-containing protein 1</fullName>
    </recommendedName>
</protein>
<evidence type="ECO:0000313" key="8">
    <source>
        <dbReference type="Proteomes" id="UP001214628"/>
    </source>
</evidence>